<evidence type="ECO:0000313" key="4">
    <source>
        <dbReference type="Proteomes" id="UP001232063"/>
    </source>
</evidence>
<dbReference type="PANTHER" id="PTHR43639">
    <property type="entry name" value="OXIDOREDUCTASE, SHORT-CHAIN DEHYDROGENASE/REDUCTASE FAMILY (AFU_ORTHOLOGUE AFUA_5G02870)"/>
    <property type="match status" value="1"/>
</dbReference>
<dbReference type="PANTHER" id="PTHR43639:SF1">
    <property type="entry name" value="SHORT-CHAIN DEHYDROGENASE_REDUCTASE FAMILY PROTEIN"/>
    <property type="match status" value="1"/>
</dbReference>
<dbReference type="InterPro" id="IPR036291">
    <property type="entry name" value="NAD(P)-bd_dom_sf"/>
</dbReference>
<organism evidence="3 4">
    <name type="scientific">Xanthocytophaga agilis</name>
    <dbReference type="NCBI Taxonomy" id="3048010"/>
    <lineage>
        <taxon>Bacteria</taxon>
        <taxon>Pseudomonadati</taxon>
        <taxon>Bacteroidota</taxon>
        <taxon>Cytophagia</taxon>
        <taxon>Cytophagales</taxon>
        <taxon>Rhodocytophagaceae</taxon>
        <taxon>Xanthocytophaga</taxon>
    </lineage>
</organism>
<evidence type="ECO:0000313" key="3">
    <source>
        <dbReference type="EMBL" id="MDJ1505819.1"/>
    </source>
</evidence>
<evidence type="ECO:0000256" key="2">
    <source>
        <dbReference type="ARBA" id="ARBA00023002"/>
    </source>
</evidence>
<sequence length="249" mass="25431">MSPLTNKVALVTGGSRGIGAAIVKRLAADGASVVFTYLNAEEKAVALVTEIEKKGGHALAIKADSGNPKSLELAVEETIKAYGQLDILVNSAGISVYSPVDTTETDPAELEKILAVNLSGVAAATRIASRYIGEGGRIISIGSTFASRLGGFSGFADYAATKAAVAAYTRGWAWDLGKKGITVNTVEPGPTATDMNPDNTDFAQSVKSGLALGRYGTVEEIAAAVAFLASPEASFITGSTLTVDGGQNA</sequence>
<keyword evidence="4" id="KW-1185">Reference proteome</keyword>
<name>A0AAE3RCM6_9BACT</name>
<reference evidence="3" key="1">
    <citation type="submission" date="2023-05" db="EMBL/GenBank/DDBJ databases">
        <authorList>
            <person name="Zhang X."/>
        </authorList>
    </citation>
    <scope>NUCLEOTIDE SEQUENCE</scope>
    <source>
        <strain evidence="3">BD1B2-1</strain>
    </source>
</reference>
<proteinExistence type="inferred from homology"/>
<protein>
    <submittedName>
        <fullName evidence="3">SDR family oxidoreductase</fullName>
    </submittedName>
</protein>
<dbReference type="PRINTS" id="PR00080">
    <property type="entry name" value="SDRFAMILY"/>
</dbReference>
<comment type="similarity">
    <text evidence="1">Belongs to the short-chain dehydrogenases/reductases (SDR) family.</text>
</comment>
<evidence type="ECO:0000256" key="1">
    <source>
        <dbReference type="ARBA" id="ARBA00006484"/>
    </source>
</evidence>
<dbReference type="GO" id="GO:0016491">
    <property type="term" value="F:oxidoreductase activity"/>
    <property type="evidence" value="ECO:0007669"/>
    <property type="project" value="UniProtKB-KW"/>
</dbReference>
<comment type="caution">
    <text evidence="3">The sequence shown here is derived from an EMBL/GenBank/DDBJ whole genome shotgun (WGS) entry which is preliminary data.</text>
</comment>
<dbReference type="RefSeq" id="WP_314518261.1">
    <property type="nucleotide sequence ID" value="NZ_JASJOU010000018.1"/>
</dbReference>
<keyword evidence="2" id="KW-0560">Oxidoreductase</keyword>
<gene>
    <name evidence="3" type="ORF">QNI22_34500</name>
</gene>
<accession>A0AAE3RCM6</accession>
<dbReference type="InterPro" id="IPR002347">
    <property type="entry name" value="SDR_fam"/>
</dbReference>
<dbReference type="AlphaFoldDB" id="A0AAE3RCM6"/>
<dbReference type="EMBL" id="JASJOU010000018">
    <property type="protein sequence ID" value="MDJ1505819.1"/>
    <property type="molecule type" value="Genomic_DNA"/>
</dbReference>
<dbReference type="Pfam" id="PF13561">
    <property type="entry name" value="adh_short_C2"/>
    <property type="match status" value="1"/>
</dbReference>
<dbReference type="FunFam" id="3.40.50.720:FF:000084">
    <property type="entry name" value="Short-chain dehydrogenase reductase"/>
    <property type="match status" value="1"/>
</dbReference>
<dbReference type="SUPFAM" id="SSF51735">
    <property type="entry name" value="NAD(P)-binding Rossmann-fold domains"/>
    <property type="match status" value="1"/>
</dbReference>
<dbReference type="Gene3D" id="3.40.50.720">
    <property type="entry name" value="NAD(P)-binding Rossmann-like Domain"/>
    <property type="match status" value="1"/>
</dbReference>
<dbReference type="PRINTS" id="PR00081">
    <property type="entry name" value="GDHRDH"/>
</dbReference>
<dbReference type="Proteomes" id="UP001232063">
    <property type="component" value="Unassembled WGS sequence"/>
</dbReference>